<dbReference type="GO" id="GO:1902600">
    <property type="term" value="P:proton transmembrane transport"/>
    <property type="evidence" value="ECO:0007669"/>
    <property type="project" value="InterPro"/>
</dbReference>
<keyword evidence="8 10" id="KW-0472">Membrane</keyword>
<dbReference type="Pfam" id="PF00999">
    <property type="entry name" value="Na_H_Exchanger"/>
    <property type="match status" value="1"/>
</dbReference>
<evidence type="ECO:0000256" key="8">
    <source>
        <dbReference type="ARBA" id="ARBA00023136"/>
    </source>
</evidence>
<dbReference type="PANTHER" id="PTHR32468">
    <property type="entry name" value="CATION/H + ANTIPORTER"/>
    <property type="match status" value="1"/>
</dbReference>
<dbReference type="GO" id="GO:0012505">
    <property type="term" value="C:endomembrane system"/>
    <property type="evidence" value="ECO:0007669"/>
    <property type="project" value="TreeGrafter"/>
</dbReference>
<dbReference type="PANTHER" id="PTHR32468:SF34">
    <property type="entry name" value="CATION_H(+) ANTIPORTER 18"/>
    <property type="match status" value="1"/>
</dbReference>
<evidence type="ECO:0000256" key="9">
    <source>
        <dbReference type="ARBA" id="ARBA00038341"/>
    </source>
</evidence>
<dbReference type="InterPro" id="IPR006693">
    <property type="entry name" value="AB_hydrolase_lipase"/>
</dbReference>
<keyword evidence="4 10" id="KW-0812">Transmembrane</keyword>
<name>A0A835I7W4_9MAGN</name>
<dbReference type="GO" id="GO:0006813">
    <property type="term" value="P:potassium ion transport"/>
    <property type="evidence" value="ECO:0007669"/>
    <property type="project" value="UniProtKB-KW"/>
</dbReference>
<keyword evidence="14" id="KW-1185">Reference proteome</keyword>
<dbReference type="Proteomes" id="UP000631114">
    <property type="component" value="Unassembled WGS sequence"/>
</dbReference>
<feature type="transmembrane region" description="Helical" evidence="10">
    <location>
        <begin position="355"/>
        <end position="375"/>
    </location>
</feature>
<evidence type="ECO:0000256" key="1">
    <source>
        <dbReference type="ARBA" id="ARBA00004141"/>
    </source>
</evidence>
<dbReference type="GO" id="GO:0006629">
    <property type="term" value="P:lipid metabolic process"/>
    <property type="evidence" value="ECO:0007669"/>
    <property type="project" value="InterPro"/>
</dbReference>
<sequence>GVSSFNEFIHELSVDSDTSSIDYTSDEEYYDESMSSTPQSQDSRVSRASSFSKYDRRQSRWFKCIFSWIMWPITLLLRIPFRLLHSSGYRSSTAPSTSGSTQPPHVHFSMKFNFIKDHIIHHTTDRRSGVVEDLQLAIEIFIEAIFDVVHKATHFTLSPSEAFRALFRLFSSHDSQNKGIPNDSIDTFVPTATLGDNDPTPTERQTTFHQSLNTDARTCQDVITELGYPYEAISVVTSNGYVLLLERIPRRDARKVVYLQHGIMDSSMGPSALGCNKSYLHHGFPAKSLTVVDTLANIGLLLFLFMVGIELDPKSLCQTGKKALAIAVAGINVPFALGIRDSFALRKIISIGVDQASFLVFIGVALYITTFPVLARIPARRALFIGYHIAVSSHILRSHHLMKVLTKAMDSLNPCSAPIPKDLDSDFQTWCCKL</sequence>
<dbReference type="GO" id="GO:0015297">
    <property type="term" value="F:antiporter activity"/>
    <property type="evidence" value="ECO:0007669"/>
    <property type="project" value="InterPro"/>
</dbReference>
<comment type="caution">
    <text evidence="13">The sequence shown here is derived from an EMBL/GenBank/DDBJ whole genome shotgun (WGS) entry which is preliminary data.</text>
</comment>
<comment type="subcellular location">
    <subcellularLocation>
        <location evidence="1">Membrane</location>
        <topology evidence="1">Multi-pass membrane protein</topology>
    </subcellularLocation>
</comment>
<reference evidence="13 14" key="1">
    <citation type="submission" date="2020-10" db="EMBL/GenBank/DDBJ databases">
        <title>The Coptis chinensis genome and diversification of protoberbering-type alkaloids.</title>
        <authorList>
            <person name="Wang B."/>
            <person name="Shu S."/>
            <person name="Song C."/>
            <person name="Liu Y."/>
        </authorList>
    </citation>
    <scope>NUCLEOTIDE SEQUENCE [LARGE SCALE GENOMIC DNA]</scope>
    <source>
        <strain evidence="13">HL-2020</strain>
        <tissue evidence="13">Leaf</tissue>
    </source>
</reference>
<dbReference type="AlphaFoldDB" id="A0A835I7W4"/>
<evidence type="ECO:0000256" key="6">
    <source>
        <dbReference type="ARBA" id="ARBA00022989"/>
    </source>
</evidence>
<evidence type="ECO:0000313" key="13">
    <source>
        <dbReference type="EMBL" id="KAF9611777.1"/>
    </source>
</evidence>
<feature type="transmembrane region" description="Helical" evidence="10">
    <location>
        <begin position="294"/>
        <end position="311"/>
    </location>
</feature>
<gene>
    <name evidence="13" type="ORF">IFM89_034975</name>
</gene>
<accession>A0A835I7W4</accession>
<evidence type="ECO:0000259" key="11">
    <source>
        <dbReference type="Pfam" id="PF00999"/>
    </source>
</evidence>
<evidence type="ECO:0000259" key="12">
    <source>
        <dbReference type="Pfam" id="PF04083"/>
    </source>
</evidence>
<dbReference type="GO" id="GO:0016020">
    <property type="term" value="C:membrane"/>
    <property type="evidence" value="ECO:0007669"/>
    <property type="project" value="UniProtKB-SubCell"/>
</dbReference>
<feature type="domain" description="Partial AB-hydrolase lipase" evidence="12">
    <location>
        <begin position="220"/>
        <end position="267"/>
    </location>
</feature>
<feature type="non-terminal residue" evidence="13">
    <location>
        <position position="1"/>
    </location>
</feature>
<evidence type="ECO:0000256" key="10">
    <source>
        <dbReference type="SAM" id="Phobius"/>
    </source>
</evidence>
<organism evidence="13 14">
    <name type="scientific">Coptis chinensis</name>
    <dbReference type="NCBI Taxonomy" id="261450"/>
    <lineage>
        <taxon>Eukaryota</taxon>
        <taxon>Viridiplantae</taxon>
        <taxon>Streptophyta</taxon>
        <taxon>Embryophyta</taxon>
        <taxon>Tracheophyta</taxon>
        <taxon>Spermatophyta</taxon>
        <taxon>Magnoliopsida</taxon>
        <taxon>Ranunculales</taxon>
        <taxon>Ranunculaceae</taxon>
        <taxon>Coptidoideae</taxon>
        <taxon>Coptis</taxon>
    </lineage>
</organism>
<feature type="transmembrane region" description="Helical" evidence="10">
    <location>
        <begin position="323"/>
        <end position="343"/>
    </location>
</feature>
<proteinExistence type="inferred from homology"/>
<evidence type="ECO:0000256" key="4">
    <source>
        <dbReference type="ARBA" id="ARBA00022692"/>
    </source>
</evidence>
<evidence type="ECO:0008006" key="15">
    <source>
        <dbReference type="Google" id="ProtNLM"/>
    </source>
</evidence>
<evidence type="ECO:0000256" key="2">
    <source>
        <dbReference type="ARBA" id="ARBA00022448"/>
    </source>
</evidence>
<evidence type="ECO:0000256" key="7">
    <source>
        <dbReference type="ARBA" id="ARBA00023065"/>
    </source>
</evidence>
<comment type="similarity">
    <text evidence="9">Belongs to the monovalent cation:proton antiporter 2 (CPA2) transporter (TC 2.A.37) family. CHX (TC 2.A.37.4) subfamily.</text>
</comment>
<evidence type="ECO:0000256" key="5">
    <source>
        <dbReference type="ARBA" id="ARBA00022958"/>
    </source>
</evidence>
<keyword evidence="3" id="KW-0633">Potassium transport</keyword>
<keyword evidence="2" id="KW-0813">Transport</keyword>
<dbReference type="InterPro" id="IPR006153">
    <property type="entry name" value="Cation/H_exchanger_TM"/>
</dbReference>
<dbReference type="EMBL" id="JADFTS010000004">
    <property type="protein sequence ID" value="KAF9611777.1"/>
    <property type="molecule type" value="Genomic_DNA"/>
</dbReference>
<dbReference type="GO" id="GO:0006885">
    <property type="term" value="P:regulation of pH"/>
    <property type="evidence" value="ECO:0007669"/>
    <property type="project" value="TreeGrafter"/>
</dbReference>
<keyword evidence="7" id="KW-0406">Ion transport</keyword>
<dbReference type="InterPro" id="IPR038770">
    <property type="entry name" value="Na+/solute_symporter_sf"/>
</dbReference>
<protein>
    <recommendedName>
        <fullName evidence="15">Partial AB-hydrolase lipase domain-containing protein</fullName>
    </recommendedName>
</protein>
<feature type="domain" description="Cation/H+ exchanger transmembrane" evidence="11">
    <location>
        <begin position="268"/>
        <end position="393"/>
    </location>
</feature>
<dbReference type="Gene3D" id="1.20.1530.20">
    <property type="match status" value="1"/>
</dbReference>
<dbReference type="Pfam" id="PF04083">
    <property type="entry name" value="Abhydro_lipase"/>
    <property type="match status" value="1"/>
</dbReference>
<keyword evidence="6 10" id="KW-1133">Transmembrane helix</keyword>
<dbReference type="InterPro" id="IPR050794">
    <property type="entry name" value="CPA2_transporter"/>
</dbReference>
<dbReference type="OrthoDB" id="6514505at2759"/>
<keyword evidence="5" id="KW-0630">Potassium</keyword>
<evidence type="ECO:0000313" key="14">
    <source>
        <dbReference type="Proteomes" id="UP000631114"/>
    </source>
</evidence>
<evidence type="ECO:0000256" key="3">
    <source>
        <dbReference type="ARBA" id="ARBA00022538"/>
    </source>
</evidence>